<evidence type="ECO:0000313" key="1">
    <source>
        <dbReference type="EMBL" id="MCQ4638539.1"/>
    </source>
</evidence>
<dbReference type="Proteomes" id="UP001524502">
    <property type="component" value="Unassembled WGS sequence"/>
</dbReference>
<gene>
    <name evidence="1" type="ORF">NE619_17565</name>
</gene>
<comment type="caution">
    <text evidence="1">The sequence shown here is derived from an EMBL/GenBank/DDBJ whole genome shotgun (WGS) entry which is preliminary data.</text>
</comment>
<evidence type="ECO:0000313" key="2">
    <source>
        <dbReference type="Proteomes" id="UP001524502"/>
    </source>
</evidence>
<reference evidence="1 2" key="1">
    <citation type="submission" date="2022-06" db="EMBL/GenBank/DDBJ databases">
        <title>Isolation of gut microbiota from human fecal samples.</title>
        <authorList>
            <person name="Pamer E.G."/>
            <person name="Barat B."/>
            <person name="Waligurski E."/>
            <person name="Medina S."/>
            <person name="Paddock L."/>
            <person name="Mostad J."/>
        </authorList>
    </citation>
    <scope>NUCLEOTIDE SEQUENCE [LARGE SCALE GENOMIC DNA]</scope>
    <source>
        <strain evidence="1 2">SL.3.17</strain>
    </source>
</reference>
<accession>A0ABT1RTK9</accession>
<protein>
    <submittedName>
        <fullName evidence="1">Uncharacterized protein</fullName>
    </submittedName>
</protein>
<keyword evidence="2" id="KW-1185">Reference proteome</keyword>
<proteinExistence type="predicted"/>
<name>A0ABT1RTK9_9FIRM</name>
<sequence length="71" mass="8195">MDIIDSWILRNRISRDPVCKKPGIPFPFGYAFSLWLRHLLLGLYGLRVFLCLAHQMGEAGFLEEESLKVTD</sequence>
<organism evidence="1 2">
    <name type="scientific">Anaerovorax odorimutans</name>
    <dbReference type="NCBI Taxonomy" id="109327"/>
    <lineage>
        <taxon>Bacteria</taxon>
        <taxon>Bacillati</taxon>
        <taxon>Bacillota</taxon>
        <taxon>Clostridia</taxon>
        <taxon>Peptostreptococcales</taxon>
        <taxon>Anaerovoracaceae</taxon>
        <taxon>Anaerovorax</taxon>
    </lineage>
</organism>
<dbReference type="RefSeq" id="WP_256133742.1">
    <property type="nucleotide sequence ID" value="NZ_JANFXK010000035.1"/>
</dbReference>
<dbReference type="EMBL" id="JANFXK010000035">
    <property type="protein sequence ID" value="MCQ4638539.1"/>
    <property type="molecule type" value="Genomic_DNA"/>
</dbReference>